<accession>A0A2A9M0W3</accession>
<dbReference type="Pfam" id="PF08617">
    <property type="entry name" value="CGI-121"/>
    <property type="match status" value="1"/>
</dbReference>
<keyword evidence="7" id="KW-0418">Kinase</keyword>
<evidence type="ECO:0000256" key="6">
    <source>
        <dbReference type="SAM" id="MobiDB-lite"/>
    </source>
</evidence>
<feature type="region of interest" description="Disordered" evidence="6">
    <location>
        <begin position="67"/>
        <end position="121"/>
    </location>
</feature>
<dbReference type="GeneID" id="40307625"/>
<dbReference type="Proteomes" id="UP000224006">
    <property type="component" value="Unassembled WGS sequence"/>
</dbReference>
<feature type="region of interest" description="Disordered" evidence="6">
    <location>
        <begin position="1"/>
        <end position="24"/>
    </location>
</feature>
<evidence type="ECO:0000256" key="1">
    <source>
        <dbReference type="ARBA" id="ARBA00004123"/>
    </source>
</evidence>
<dbReference type="STRING" id="94643.A0A2A9M0W3"/>
<comment type="similarity">
    <text evidence="2 5">Belongs to the CGI121/TPRKB family.</text>
</comment>
<keyword evidence="8" id="KW-1185">Reference proteome</keyword>
<dbReference type="GO" id="GO:0016301">
    <property type="term" value="F:kinase activity"/>
    <property type="evidence" value="ECO:0007669"/>
    <property type="project" value="UniProtKB-KW"/>
</dbReference>
<dbReference type="VEuPathDB" id="ToxoDB:BESB_025730"/>
<evidence type="ECO:0000313" key="7">
    <source>
        <dbReference type="EMBL" id="PFH31599.1"/>
    </source>
</evidence>
<dbReference type="RefSeq" id="XP_029215608.1">
    <property type="nucleotide sequence ID" value="XM_029361253.1"/>
</dbReference>
<keyword evidence="7" id="KW-0808">Transferase</keyword>
<evidence type="ECO:0000256" key="3">
    <source>
        <dbReference type="ARBA" id="ARBA00022694"/>
    </source>
</evidence>
<dbReference type="PANTHER" id="PTHR15840">
    <property type="entry name" value="CGI-121 FAMILY MEMBER"/>
    <property type="match status" value="1"/>
</dbReference>
<evidence type="ECO:0000313" key="8">
    <source>
        <dbReference type="Proteomes" id="UP000224006"/>
    </source>
</evidence>
<evidence type="ECO:0000256" key="5">
    <source>
        <dbReference type="RuleBase" id="RU004398"/>
    </source>
</evidence>
<name>A0A2A9M0W3_BESBE</name>
<keyword evidence="4 5" id="KW-0539">Nucleus</keyword>
<dbReference type="GO" id="GO:0005634">
    <property type="term" value="C:nucleus"/>
    <property type="evidence" value="ECO:0007669"/>
    <property type="project" value="UniProtKB-SubCell"/>
</dbReference>
<dbReference type="AlphaFoldDB" id="A0A2A9M0W3"/>
<organism evidence="7 8">
    <name type="scientific">Besnoitia besnoiti</name>
    <name type="common">Apicomplexan protozoan</name>
    <dbReference type="NCBI Taxonomy" id="94643"/>
    <lineage>
        <taxon>Eukaryota</taxon>
        <taxon>Sar</taxon>
        <taxon>Alveolata</taxon>
        <taxon>Apicomplexa</taxon>
        <taxon>Conoidasida</taxon>
        <taxon>Coccidia</taxon>
        <taxon>Eucoccidiorida</taxon>
        <taxon>Eimeriorina</taxon>
        <taxon>Sarcocystidae</taxon>
        <taxon>Besnoitia</taxon>
    </lineage>
</organism>
<gene>
    <name evidence="7" type="ORF">BESB_025730</name>
</gene>
<evidence type="ECO:0000256" key="2">
    <source>
        <dbReference type="ARBA" id="ARBA00005546"/>
    </source>
</evidence>
<dbReference type="SUPFAM" id="SSF143870">
    <property type="entry name" value="PF0523-like"/>
    <property type="match status" value="1"/>
</dbReference>
<dbReference type="GO" id="GO:0005829">
    <property type="term" value="C:cytosol"/>
    <property type="evidence" value="ECO:0007669"/>
    <property type="project" value="TreeGrafter"/>
</dbReference>
<feature type="compositionally biased region" description="Polar residues" evidence="6">
    <location>
        <begin position="14"/>
        <end position="23"/>
    </location>
</feature>
<keyword evidence="3" id="KW-0819">tRNA processing</keyword>
<dbReference type="InterPro" id="IPR036504">
    <property type="entry name" value="CGI121/TPRKB_sf"/>
</dbReference>
<dbReference type="OrthoDB" id="329139at2759"/>
<evidence type="ECO:0000256" key="4">
    <source>
        <dbReference type="ARBA" id="ARBA00023242"/>
    </source>
</evidence>
<dbReference type="InterPro" id="IPR013926">
    <property type="entry name" value="CGI121/TPRKB"/>
</dbReference>
<protein>
    <submittedName>
        <fullName evidence="7">Putative kinase binding protein</fullName>
    </submittedName>
</protein>
<proteinExistence type="inferred from homology"/>
<reference evidence="7 8" key="1">
    <citation type="submission" date="2017-09" db="EMBL/GenBank/DDBJ databases">
        <title>Genome sequencing of Besnoitia besnoiti strain Bb-Ger1.</title>
        <authorList>
            <person name="Schares G."/>
            <person name="Venepally P."/>
            <person name="Lorenzi H.A."/>
        </authorList>
    </citation>
    <scope>NUCLEOTIDE SEQUENCE [LARGE SCALE GENOMIC DNA]</scope>
    <source>
        <strain evidence="7 8">Bb-Ger1</strain>
    </source>
</reference>
<feature type="compositionally biased region" description="Polar residues" evidence="6">
    <location>
        <begin position="83"/>
        <end position="97"/>
    </location>
</feature>
<dbReference type="PANTHER" id="PTHR15840:SF10">
    <property type="entry name" value="EKC_KEOPS COMPLEX SUBUNIT TPRKB"/>
    <property type="match status" value="1"/>
</dbReference>
<dbReference type="EMBL" id="NWUJ01000014">
    <property type="protein sequence ID" value="PFH31599.1"/>
    <property type="molecule type" value="Genomic_DNA"/>
</dbReference>
<dbReference type="GO" id="GO:0000408">
    <property type="term" value="C:EKC/KEOPS complex"/>
    <property type="evidence" value="ECO:0007669"/>
    <property type="project" value="TreeGrafter"/>
</dbReference>
<sequence>MASADEAERPVSPSAFSAEQNHTAGAHGSVENLSLVTYSLAPLRPDIRVTVGLCVDVKNSQEVFARVVQRPPEGPSPTEDPSRPTSPQISSYTNTGLSEGGSRGALSPAPTGDSKGRSTGSSDRLPAPFSCWLCMNPGSLVAVDQIFLGVLRAAEHFEQGTMKTNDVKKEILYCASPTRNIAQALQHLGMQPNMREVVLVMVQMGEETQREVCSHIRGSWRDVSELGTFCDTKRIRSFIHCSPEEELLPGGLEAAVMGRIACKYV</sequence>
<dbReference type="GO" id="GO:0002949">
    <property type="term" value="P:tRNA threonylcarbamoyladenosine modification"/>
    <property type="evidence" value="ECO:0007669"/>
    <property type="project" value="TreeGrafter"/>
</dbReference>
<comment type="subcellular location">
    <subcellularLocation>
        <location evidence="1">Nucleus</location>
    </subcellularLocation>
</comment>
<dbReference type="Gene3D" id="3.30.2380.10">
    <property type="entry name" value="CGI121/TPRKB"/>
    <property type="match status" value="1"/>
</dbReference>
<dbReference type="KEGG" id="bbes:BESB_025730"/>
<comment type="caution">
    <text evidence="7">The sequence shown here is derived from an EMBL/GenBank/DDBJ whole genome shotgun (WGS) entry which is preliminary data.</text>
</comment>